<keyword evidence="6" id="KW-0256">Endoplasmic reticulum</keyword>
<comment type="subcellular location">
    <subcellularLocation>
        <location evidence="1">Endoplasmic reticulum membrane</location>
        <topology evidence="1">Multi-pass membrane protein</topology>
    </subcellularLocation>
</comment>
<dbReference type="GO" id="GO:0042765">
    <property type="term" value="C:GPI-anchor transamidase complex"/>
    <property type="evidence" value="ECO:0007669"/>
    <property type="project" value="InterPro"/>
</dbReference>
<dbReference type="PANTHER" id="PTHR13121:SF0">
    <property type="entry name" value="PHOSPHATIDYLINOSITOL GLYCAN ANCHOR BIOSYNTHESIS CLASS U PROTEIN"/>
    <property type="match status" value="1"/>
</dbReference>
<dbReference type="InterPro" id="IPR009600">
    <property type="entry name" value="PIG-U"/>
</dbReference>
<evidence type="ECO:0000256" key="7">
    <source>
        <dbReference type="ARBA" id="ARBA00022989"/>
    </source>
</evidence>
<accession>A0AAF0EVZ1</accession>
<feature type="transmembrane region" description="Helical" evidence="9">
    <location>
        <begin position="385"/>
        <end position="406"/>
    </location>
</feature>
<evidence type="ECO:0008006" key="13">
    <source>
        <dbReference type="Google" id="ProtNLM"/>
    </source>
</evidence>
<dbReference type="RefSeq" id="XP_060121015.1">
    <property type="nucleotide sequence ID" value="XM_060265032.1"/>
</dbReference>
<feature type="transmembrane region" description="Helical" evidence="9">
    <location>
        <begin position="177"/>
        <end position="195"/>
    </location>
</feature>
<dbReference type="AlphaFoldDB" id="A0AAF0EVZ1"/>
<dbReference type="GO" id="GO:0016255">
    <property type="term" value="P:attachment of GPI anchor to protein"/>
    <property type="evidence" value="ECO:0007669"/>
    <property type="project" value="InterPro"/>
</dbReference>
<feature type="transmembrane region" description="Helical" evidence="9">
    <location>
        <begin position="314"/>
        <end position="339"/>
    </location>
</feature>
<proteinExistence type="inferred from homology"/>
<keyword evidence="5 9" id="KW-0812">Transmembrane</keyword>
<reference evidence="11" key="1">
    <citation type="submission" date="2023-03" db="EMBL/GenBank/DDBJ databases">
        <title>Mating type loci evolution in Malassezia.</title>
        <authorList>
            <person name="Coelho M.A."/>
        </authorList>
    </citation>
    <scope>NUCLEOTIDE SEQUENCE</scope>
    <source>
        <strain evidence="11">CBS 9431</strain>
    </source>
</reference>
<gene>
    <name evidence="11" type="ORF">MJAP1_001066</name>
</gene>
<feature type="transmembrane region" description="Helical" evidence="9">
    <location>
        <begin position="224"/>
        <end position="242"/>
    </location>
</feature>
<evidence type="ECO:0000256" key="3">
    <source>
        <dbReference type="ARBA" id="ARBA00010026"/>
    </source>
</evidence>
<name>A0AAF0EVZ1_9BASI</name>
<keyword evidence="12" id="KW-1185">Reference proteome</keyword>
<evidence type="ECO:0000256" key="2">
    <source>
        <dbReference type="ARBA" id="ARBA00004687"/>
    </source>
</evidence>
<comment type="pathway">
    <text evidence="2">Glycolipid biosynthesis; glycosylphosphatidylinositol-anchor biosynthesis.</text>
</comment>
<dbReference type="EMBL" id="CP119958">
    <property type="protein sequence ID" value="WFD38118.1"/>
    <property type="molecule type" value="Genomic_DNA"/>
</dbReference>
<evidence type="ECO:0000313" key="11">
    <source>
        <dbReference type="EMBL" id="WFD38118.1"/>
    </source>
</evidence>
<comment type="similarity">
    <text evidence="3">Belongs to the PIGU family.</text>
</comment>
<evidence type="ECO:0000256" key="8">
    <source>
        <dbReference type="ARBA" id="ARBA00023136"/>
    </source>
</evidence>
<organism evidence="11 12">
    <name type="scientific">Malassezia japonica</name>
    <dbReference type="NCBI Taxonomy" id="223818"/>
    <lineage>
        <taxon>Eukaryota</taxon>
        <taxon>Fungi</taxon>
        <taxon>Dikarya</taxon>
        <taxon>Basidiomycota</taxon>
        <taxon>Ustilaginomycotina</taxon>
        <taxon>Malasseziomycetes</taxon>
        <taxon>Malasseziales</taxon>
        <taxon>Malasseziaceae</taxon>
        <taxon>Malassezia</taxon>
    </lineage>
</organism>
<protein>
    <recommendedName>
        <fullName evidence="13">GPI transamidase subunit PIG-U</fullName>
    </recommendedName>
</protein>
<evidence type="ECO:0000256" key="9">
    <source>
        <dbReference type="SAM" id="Phobius"/>
    </source>
</evidence>
<dbReference type="GO" id="GO:0006506">
    <property type="term" value="P:GPI anchor biosynthetic process"/>
    <property type="evidence" value="ECO:0007669"/>
    <property type="project" value="UniProtKB-KW"/>
</dbReference>
<keyword evidence="4" id="KW-0337">GPI-anchor biosynthesis</keyword>
<evidence type="ECO:0000256" key="6">
    <source>
        <dbReference type="ARBA" id="ARBA00022824"/>
    </source>
</evidence>
<feature type="chain" id="PRO_5042226106" description="GPI transamidase subunit PIG-U" evidence="10">
    <location>
        <begin position="25"/>
        <end position="431"/>
    </location>
</feature>
<keyword evidence="8 9" id="KW-0472">Membrane</keyword>
<evidence type="ECO:0000256" key="4">
    <source>
        <dbReference type="ARBA" id="ARBA00022502"/>
    </source>
</evidence>
<evidence type="ECO:0000256" key="10">
    <source>
        <dbReference type="SAM" id="SignalP"/>
    </source>
</evidence>
<evidence type="ECO:0000256" key="1">
    <source>
        <dbReference type="ARBA" id="ARBA00004477"/>
    </source>
</evidence>
<dbReference type="Pfam" id="PF06728">
    <property type="entry name" value="PIG-U"/>
    <property type="match status" value="1"/>
</dbReference>
<dbReference type="Proteomes" id="UP001217754">
    <property type="component" value="Chromosome 1"/>
</dbReference>
<feature type="transmembrane region" description="Helical" evidence="9">
    <location>
        <begin position="351"/>
        <end position="373"/>
    </location>
</feature>
<evidence type="ECO:0000313" key="12">
    <source>
        <dbReference type="Proteomes" id="UP001217754"/>
    </source>
</evidence>
<keyword evidence="10" id="KW-0732">Signal</keyword>
<feature type="transmembrane region" description="Helical" evidence="9">
    <location>
        <begin position="151"/>
        <end position="171"/>
    </location>
</feature>
<keyword evidence="7 9" id="KW-1133">Transmembrane helix</keyword>
<dbReference type="PANTHER" id="PTHR13121">
    <property type="entry name" value="GPI TRANSAMIDASE COMPONENT PIG-U"/>
    <property type="match status" value="1"/>
</dbReference>
<sequence>MLRSASGVVGLAVAVALRVAVSWGSEWGETLVARSELATAMDRIELLREASFLLNTLQVDPKAVWASLSVHHSPLLLVLDRLISDPVRSACTWIAMDVTTGLVLAAVASRLAQNAGGRVKYLSPAAVAACYWMNPYAIACCAAKSMATLRVLLVALSVLFAVLGASLRLALVHTLSTLLFLNPLMLTPALVLLGADSYAEHGRWRATFGMRRADAWSEWMRRTLLRMAVFAATGLVGSAILSRDGSWTFVRSVYGSRLLFDDLAPSAGLAWYFFVQMFEHFHSFFVLVVNLHMWAYMVPVTIKYRSDPLFAVTILYGIQCLFQNYTSVGDTALFMALWSLSSTRLSDYLRYPMVTSLLFAYTTLLMPAFHYLWLYAGSANANFYYAINLVHAVGIGSLILDAGWAWGHERWEKERTPVAGKEGQRRTVVQR</sequence>
<evidence type="ECO:0000256" key="5">
    <source>
        <dbReference type="ARBA" id="ARBA00022692"/>
    </source>
</evidence>
<dbReference type="GeneID" id="85224715"/>
<feature type="signal peptide" evidence="10">
    <location>
        <begin position="1"/>
        <end position="24"/>
    </location>
</feature>